<evidence type="ECO:0000313" key="2">
    <source>
        <dbReference type="EMBL" id="QDL94840.1"/>
    </source>
</evidence>
<dbReference type="SUPFAM" id="SSF54909">
    <property type="entry name" value="Dimeric alpha+beta barrel"/>
    <property type="match status" value="2"/>
</dbReference>
<dbReference type="Proteomes" id="UP000305888">
    <property type="component" value="Plasmid pD4M1E"/>
</dbReference>
<dbReference type="EMBL" id="CP040823">
    <property type="protein sequence ID" value="QDL94840.1"/>
    <property type="molecule type" value="Genomic_DNA"/>
</dbReference>
<keyword evidence="2" id="KW-0614">Plasmid</keyword>
<gene>
    <name evidence="2" type="ORF">FDP22_23530</name>
</gene>
<feature type="chain" id="PRO_5022988138" description="Antibiotic biosynthesis monooxygenase" evidence="1">
    <location>
        <begin position="22"/>
        <end position="239"/>
    </location>
</feature>
<dbReference type="OrthoDB" id="9804891at2"/>
<dbReference type="Gene3D" id="3.30.70.100">
    <property type="match status" value="2"/>
</dbReference>
<evidence type="ECO:0008006" key="4">
    <source>
        <dbReference type="Google" id="ProtNLM"/>
    </source>
</evidence>
<geneLocation type="plasmid" evidence="3">
    <name>pd4m1e</name>
</geneLocation>
<evidence type="ECO:0000313" key="3">
    <source>
        <dbReference type="Proteomes" id="UP000305888"/>
    </source>
</evidence>
<sequence length="239" mass="24900">MKTQILQTVAAMVLITTSATAQDNPMENHTASYIAMPAAEGQTEAFAEFLAGAAPIVRDTEPGTVLWFALQADETLAIFDIFADEAARDAHFAGAVAAALNQNADALVDGGWDDGVVANINNSDVLSVKAPVDLSTATTATYIKLEAAPGKGPELAALLTAAGPIVADTEPETLFWAALQIDETNFAIFDIFADNSGREAHFAGQVAGLLNERAAELVAGGWDDGVVANIHNFDILAAK</sequence>
<dbReference type="InterPro" id="IPR011008">
    <property type="entry name" value="Dimeric_a/b-barrel"/>
</dbReference>
<dbReference type="AlphaFoldDB" id="A0A5B8G496"/>
<organism evidence="2 3">
    <name type="scientific">Paroceanicella profunda</name>
    <dbReference type="NCBI Taxonomy" id="2579971"/>
    <lineage>
        <taxon>Bacteria</taxon>
        <taxon>Pseudomonadati</taxon>
        <taxon>Pseudomonadota</taxon>
        <taxon>Alphaproteobacteria</taxon>
        <taxon>Rhodobacterales</taxon>
        <taxon>Paracoccaceae</taxon>
        <taxon>Paroceanicella</taxon>
    </lineage>
</organism>
<dbReference type="KEGG" id="ppru:FDP22_23530"/>
<keyword evidence="3" id="KW-1185">Reference proteome</keyword>
<evidence type="ECO:0000256" key="1">
    <source>
        <dbReference type="SAM" id="SignalP"/>
    </source>
</evidence>
<feature type="signal peptide" evidence="1">
    <location>
        <begin position="1"/>
        <end position="21"/>
    </location>
</feature>
<dbReference type="RefSeq" id="WP_138578404.1">
    <property type="nucleotide sequence ID" value="NZ_CP040823.1"/>
</dbReference>
<accession>A0A5B8G496</accession>
<proteinExistence type="predicted"/>
<name>A0A5B8G496_9RHOB</name>
<keyword evidence="1" id="KW-0732">Signal</keyword>
<reference evidence="2 3" key="1">
    <citation type="submission" date="2019-06" db="EMBL/GenBank/DDBJ databases">
        <title>Genome sequence of Rhodobacteraceae bacterium D4M1.</title>
        <authorList>
            <person name="Cao J."/>
        </authorList>
    </citation>
    <scope>NUCLEOTIDE SEQUENCE [LARGE SCALE GENOMIC DNA]</scope>
    <source>
        <strain evidence="2 3">D4M1</strain>
        <plasmid evidence="3">pd4m1e</plasmid>
    </source>
</reference>
<protein>
    <recommendedName>
        <fullName evidence="4">Antibiotic biosynthesis monooxygenase</fullName>
    </recommendedName>
</protein>